<keyword evidence="1" id="KW-0472">Membrane</keyword>
<comment type="caution">
    <text evidence="2">The sequence shown here is derived from an EMBL/GenBank/DDBJ whole genome shotgun (WGS) entry which is preliminary data.</text>
</comment>
<keyword evidence="1" id="KW-1133">Transmembrane helix</keyword>
<dbReference type="Proteomes" id="UP000018004">
    <property type="component" value="Unassembled WGS sequence"/>
</dbReference>
<protein>
    <submittedName>
        <fullName evidence="2">Uncharacterized protein</fullName>
    </submittedName>
</protein>
<gene>
    <name evidence="2" type="ORF">FLJC2902T_13250</name>
</gene>
<dbReference type="EMBL" id="AVGG01000005">
    <property type="protein sequence ID" value="ESU28731.1"/>
    <property type="molecule type" value="Genomic_DNA"/>
</dbReference>
<sequence length="55" mass="6613">MSFLHSIKKEQPSDKILNNNKLHFIFYFKKNEEEFSVTIFAVFGISIFTYTIYEN</sequence>
<proteinExistence type="predicted"/>
<evidence type="ECO:0000313" key="3">
    <source>
        <dbReference type="Proteomes" id="UP000018004"/>
    </source>
</evidence>
<keyword evidence="1" id="KW-0812">Transmembrane</keyword>
<feature type="transmembrane region" description="Helical" evidence="1">
    <location>
        <begin position="35"/>
        <end position="53"/>
    </location>
</feature>
<evidence type="ECO:0000313" key="2">
    <source>
        <dbReference type="EMBL" id="ESU28731.1"/>
    </source>
</evidence>
<reference evidence="2 3" key="1">
    <citation type="submission" date="2013-08" db="EMBL/GenBank/DDBJ databases">
        <title>Flavobacterium limnosediminis JC2902 genome sequencing.</title>
        <authorList>
            <person name="Lee K."/>
            <person name="Yi H."/>
            <person name="Park S."/>
            <person name="Chun J."/>
        </authorList>
    </citation>
    <scope>NUCLEOTIDE SEQUENCE [LARGE SCALE GENOMIC DNA]</scope>
    <source>
        <strain evidence="2 3">JC2902</strain>
    </source>
</reference>
<organism evidence="2 3">
    <name type="scientific">Flavobacterium limnosediminis JC2902</name>
    <dbReference type="NCBI Taxonomy" id="1341181"/>
    <lineage>
        <taxon>Bacteria</taxon>
        <taxon>Pseudomonadati</taxon>
        <taxon>Bacteroidota</taxon>
        <taxon>Flavobacteriia</taxon>
        <taxon>Flavobacteriales</taxon>
        <taxon>Flavobacteriaceae</taxon>
        <taxon>Flavobacterium</taxon>
    </lineage>
</organism>
<accession>V6SQ38</accession>
<dbReference type="PATRIC" id="fig|1341181.4.peg.1305"/>
<evidence type="ECO:0000256" key="1">
    <source>
        <dbReference type="SAM" id="Phobius"/>
    </source>
</evidence>
<dbReference type="STRING" id="1341181.FLJC2902T_13250"/>
<keyword evidence="3" id="KW-1185">Reference proteome</keyword>
<dbReference type="AlphaFoldDB" id="V6SQ38"/>
<name>V6SQ38_9FLAO</name>